<keyword evidence="12" id="KW-1185">Reference proteome</keyword>
<keyword evidence="5 9" id="KW-1133">Transmembrane helix</keyword>
<dbReference type="WBParaSite" id="NBR_0001164301-mRNA-1">
    <property type="protein sequence ID" value="NBR_0001164301-mRNA-1"/>
    <property type="gene ID" value="NBR_0001164301"/>
</dbReference>
<evidence type="ECO:0000256" key="7">
    <source>
        <dbReference type="ARBA" id="ARBA00023180"/>
    </source>
</evidence>
<dbReference type="GO" id="GO:0004016">
    <property type="term" value="F:adenylate cyclase activity"/>
    <property type="evidence" value="ECO:0007669"/>
    <property type="project" value="TreeGrafter"/>
</dbReference>
<evidence type="ECO:0000313" key="13">
    <source>
        <dbReference type="WBParaSite" id="NBR_0001164301-mRNA-1"/>
    </source>
</evidence>
<keyword evidence="7" id="KW-0325">Glycoprotein</keyword>
<evidence type="ECO:0000256" key="3">
    <source>
        <dbReference type="ARBA" id="ARBA00022692"/>
    </source>
</evidence>
<dbReference type="PROSITE" id="PS50125">
    <property type="entry name" value="GUANYLATE_CYCLASE_2"/>
    <property type="match status" value="1"/>
</dbReference>
<evidence type="ECO:0000313" key="11">
    <source>
        <dbReference type="EMBL" id="VDL75233.1"/>
    </source>
</evidence>
<dbReference type="GO" id="GO:0004383">
    <property type="term" value="F:guanylate cyclase activity"/>
    <property type="evidence" value="ECO:0007669"/>
    <property type="project" value="UniProtKB-EC"/>
</dbReference>
<dbReference type="SUPFAM" id="SSF55073">
    <property type="entry name" value="Nucleotide cyclase"/>
    <property type="match status" value="1"/>
</dbReference>
<evidence type="ECO:0000256" key="6">
    <source>
        <dbReference type="ARBA" id="ARBA00023136"/>
    </source>
</evidence>
<dbReference type="Gene3D" id="3.30.70.1230">
    <property type="entry name" value="Nucleotide cyclase"/>
    <property type="match status" value="1"/>
</dbReference>
<gene>
    <name evidence="11" type="ORF">NBR_LOCUS11644</name>
</gene>
<proteinExistence type="predicted"/>
<dbReference type="EMBL" id="UYSL01020568">
    <property type="protein sequence ID" value="VDL75233.1"/>
    <property type="molecule type" value="Genomic_DNA"/>
</dbReference>
<reference evidence="13" key="1">
    <citation type="submission" date="2016-04" db="UniProtKB">
        <authorList>
            <consortium name="WormBaseParasite"/>
        </authorList>
    </citation>
    <scope>IDENTIFICATION</scope>
</reference>
<evidence type="ECO:0000256" key="4">
    <source>
        <dbReference type="ARBA" id="ARBA00022741"/>
    </source>
</evidence>
<evidence type="ECO:0000256" key="5">
    <source>
        <dbReference type="ARBA" id="ARBA00022989"/>
    </source>
</evidence>
<dbReference type="Gene3D" id="1.10.510.10">
    <property type="entry name" value="Transferase(Phosphotransferase) domain 1"/>
    <property type="match status" value="1"/>
</dbReference>
<dbReference type="PANTHER" id="PTHR11920">
    <property type="entry name" value="GUANYLYL CYCLASE"/>
    <property type="match status" value="1"/>
</dbReference>
<dbReference type="GO" id="GO:0035556">
    <property type="term" value="P:intracellular signal transduction"/>
    <property type="evidence" value="ECO:0007669"/>
    <property type="project" value="InterPro"/>
</dbReference>
<dbReference type="OMA" id="CIEPANI"/>
<dbReference type="SMART" id="SM00044">
    <property type="entry name" value="CYCc"/>
    <property type="match status" value="1"/>
</dbReference>
<keyword evidence="8" id="KW-0456">Lyase</keyword>
<evidence type="ECO:0000256" key="9">
    <source>
        <dbReference type="SAM" id="Phobius"/>
    </source>
</evidence>
<keyword evidence="6 9" id="KW-0472">Membrane</keyword>
<evidence type="ECO:0000256" key="2">
    <source>
        <dbReference type="ARBA" id="ARBA00004167"/>
    </source>
</evidence>
<evidence type="ECO:0000256" key="8">
    <source>
        <dbReference type="ARBA" id="ARBA00023239"/>
    </source>
</evidence>
<dbReference type="InterPro" id="IPR029787">
    <property type="entry name" value="Nucleotide_cyclase"/>
</dbReference>
<dbReference type="InterPro" id="IPR001054">
    <property type="entry name" value="A/G_cyclase"/>
</dbReference>
<keyword evidence="3 9" id="KW-0812">Transmembrane</keyword>
<dbReference type="PANTHER" id="PTHR11920:SF495">
    <property type="entry name" value="RECEPTOR-TYPE GUANYLATE CYCLASE GCY-7"/>
    <property type="match status" value="1"/>
</dbReference>
<dbReference type="GO" id="GO:0000166">
    <property type="term" value="F:nucleotide binding"/>
    <property type="evidence" value="ECO:0007669"/>
    <property type="project" value="UniProtKB-KW"/>
</dbReference>
<dbReference type="AlphaFoldDB" id="A0A158R0E0"/>
<dbReference type="SUPFAM" id="SSF56112">
    <property type="entry name" value="Protein kinase-like (PK-like)"/>
    <property type="match status" value="1"/>
</dbReference>
<feature type="domain" description="Guanylate cyclase" evidence="10">
    <location>
        <begin position="327"/>
        <end position="377"/>
    </location>
</feature>
<sequence length="389" mass="45460">MLTNRVCGGNMVTVHQLYRSVASRVSRAWFIVAIAIFIFAIIFCIIAIIKYRREKVKEEKRLNTLWQISFARLKEPNAKIRQFEHENLNRFIGLCLDGHLMLSLWKYCTRGSINDVIERNSIKIDGFFVFALLKDIVQWFKKHFLPLTIQERMSVMFRYKVNVAQQIPGWQNFAIIAAQLITKTRAWDLNNRKEEPDEIIYMLKKGGYNAPRPNLEPHETVEANPALLHLIRDCWTEHPSERPTIAQVRDQLRSMQTDKNANLMDYVFNMLESYASSLEQEVDERTKELVMEKRKSDILLYRMLPRQVAEKLKLGQTVEPESYESVTLFFSDVVSFTTIAAKGSPLQVVNLLNSLYTIFDSIIDEHDVYKASWSADSSYEICTEDKWIR</sequence>
<dbReference type="STRING" id="27835.A0A158R0E0"/>
<dbReference type="GO" id="GO:0007168">
    <property type="term" value="P:receptor guanylyl cyclase signaling pathway"/>
    <property type="evidence" value="ECO:0007669"/>
    <property type="project" value="TreeGrafter"/>
</dbReference>
<comment type="subcellular location">
    <subcellularLocation>
        <location evidence="2">Membrane</location>
        <topology evidence="2">Single-pass membrane protein</topology>
    </subcellularLocation>
</comment>
<keyword evidence="4" id="KW-0547">Nucleotide-binding</keyword>
<protein>
    <submittedName>
        <fullName evidence="13">Guanylate cyclase</fullName>
    </submittedName>
</protein>
<dbReference type="InterPro" id="IPR011009">
    <property type="entry name" value="Kinase-like_dom_sf"/>
</dbReference>
<accession>A0A158R0E0</accession>
<evidence type="ECO:0000259" key="10">
    <source>
        <dbReference type="PROSITE" id="PS50125"/>
    </source>
</evidence>
<dbReference type="GO" id="GO:0005886">
    <property type="term" value="C:plasma membrane"/>
    <property type="evidence" value="ECO:0007669"/>
    <property type="project" value="TreeGrafter"/>
</dbReference>
<dbReference type="Proteomes" id="UP000271162">
    <property type="component" value="Unassembled WGS sequence"/>
</dbReference>
<organism evidence="13">
    <name type="scientific">Nippostrongylus brasiliensis</name>
    <name type="common">Rat hookworm</name>
    <dbReference type="NCBI Taxonomy" id="27835"/>
    <lineage>
        <taxon>Eukaryota</taxon>
        <taxon>Metazoa</taxon>
        <taxon>Ecdysozoa</taxon>
        <taxon>Nematoda</taxon>
        <taxon>Chromadorea</taxon>
        <taxon>Rhabditida</taxon>
        <taxon>Rhabditina</taxon>
        <taxon>Rhabditomorpha</taxon>
        <taxon>Strongyloidea</taxon>
        <taxon>Heligmosomidae</taxon>
        <taxon>Nippostrongylus</taxon>
    </lineage>
</organism>
<evidence type="ECO:0000313" key="12">
    <source>
        <dbReference type="Proteomes" id="UP000271162"/>
    </source>
</evidence>
<name>A0A158R0E0_NIPBR</name>
<dbReference type="Pfam" id="PF00211">
    <property type="entry name" value="Guanylate_cyc"/>
    <property type="match status" value="1"/>
</dbReference>
<reference evidence="11 12" key="2">
    <citation type="submission" date="2018-11" db="EMBL/GenBank/DDBJ databases">
        <authorList>
            <consortium name="Pathogen Informatics"/>
        </authorList>
    </citation>
    <scope>NUCLEOTIDE SEQUENCE [LARGE SCALE GENOMIC DNA]</scope>
</reference>
<dbReference type="Gene3D" id="6.10.250.780">
    <property type="match status" value="1"/>
</dbReference>
<dbReference type="InterPro" id="IPR050401">
    <property type="entry name" value="Cyclic_nucleotide_synthase"/>
</dbReference>
<evidence type="ECO:0000256" key="1">
    <source>
        <dbReference type="ARBA" id="ARBA00001436"/>
    </source>
</evidence>
<feature type="transmembrane region" description="Helical" evidence="9">
    <location>
        <begin position="28"/>
        <end position="51"/>
    </location>
</feature>
<comment type="catalytic activity">
    <reaction evidence="1">
        <text>GTP = 3',5'-cyclic GMP + diphosphate</text>
        <dbReference type="Rhea" id="RHEA:13665"/>
        <dbReference type="ChEBI" id="CHEBI:33019"/>
        <dbReference type="ChEBI" id="CHEBI:37565"/>
        <dbReference type="ChEBI" id="CHEBI:57746"/>
        <dbReference type="EC" id="4.6.1.2"/>
    </reaction>
</comment>
<dbReference type="GO" id="GO:0001653">
    <property type="term" value="F:peptide receptor activity"/>
    <property type="evidence" value="ECO:0007669"/>
    <property type="project" value="TreeGrafter"/>
</dbReference>